<comment type="similarity">
    <text evidence="2 11">Belongs to the LpxB family.</text>
</comment>
<evidence type="ECO:0000256" key="4">
    <source>
        <dbReference type="ARBA" id="ARBA00020902"/>
    </source>
</evidence>
<organism evidence="12 13">
    <name type="scientific">Candidatus Thiodiazotropha endoloripes</name>
    <dbReference type="NCBI Taxonomy" id="1818881"/>
    <lineage>
        <taxon>Bacteria</taxon>
        <taxon>Pseudomonadati</taxon>
        <taxon>Pseudomonadota</taxon>
        <taxon>Gammaproteobacteria</taxon>
        <taxon>Chromatiales</taxon>
        <taxon>Sedimenticolaceae</taxon>
        <taxon>Candidatus Thiodiazotropha</taxon>
    </lineage>
</organism>
<accession>A0A1E2UJ87</accession>
<evidence type="ECO:0000256" key="9">
    <source>
        <dbReference type="ARBA" id="ARBA00023098"/>
    </source>
</evidence>
<keyword evidence="9 11" id="KW-0443">Lipid metabolism</keyword>
<dbReference type="Pfam" id="PF02684">
    <property type="entry name" value="LpxB"/>
    <property type="match status" value="1"/>
</dbReference>
<evidence type="ECO:0000256" key="5">
    <source>
        <dbReference type="ARBA" id="ARBA00022516"/>
    </source>
</evidence>
<keyword evidence="5 11" id="KW-0444">Lipid biosynthesis</keyword>
<dbReference type="HAMAP" id="MF_00392">
    <property type="entry name" value="LpxB"/>
    <property type="match status" value="1"/>
</dbReference>
<dbReference type="Proteomes" id="UP000094849">
    <property type="component" value="Unassembled WGS sequence"/>
</dbReference>
<evidence type="ECO:0000256" key="10">
    <source>
        <dbReference type="ARBA" id="ARBA00048975"/>
    </source>
</evidence>
<dbReference type="GO" id="GO:0008915">
    <property type="term" value="F:lipid-A-disaccharide synthase activity"/>
    <property type="evidence" value="ECO:0007669"/>
    <property type="project" value="UniProtKB-UniRule"/>
</dbReference>
<dbReference type="EMBL" id="LVJZ01000004">
    <property type="protein sequence ID" value="ODB94390.1"/>
    <property type="molecule type" value="Genomic_DNA"/>
</dbReference>
<name>A0A1E2UJ87_9GAMM</name>
<dbReference type="RefSeq" id="WP_069019516.1">
    <property type="nucleotide sequence ID" value="NZ_LVJY01000003.1"/>
</dbReference>
<keyword evidence="7 11" id="KW-0328">Glycosyltransferase</keyword>
<dbReference type="GO" id="GO:0016020">
    <property type="term" value="C:membrane"/>
    <property type="evidence" value="ECO:0007669"/>
    <property type="project" value="GOC"/>
</dbReference>
<evidence type="ECO:0000256" key="11">
    <source>
        <dbReference type="HAMAP-Rule" id="MF_00392"/>
    </source>
</evidence>
<evidence type="ECO:0000256" key="1">
    <source>
        <dbReference type="ARBA" id="ARBA00002056"/>
    </source>
</evidence>
<dbReference type="SUPFAM" id="SSF53756">
    <property type="entry name" value="UDP-Glycosyltransferase/glycogen phosphorylase"/>
    <property type="match status" value="1"/>
</dbReference>
<dbReference type="InterPro" id="IPR003835">
    <property type="entry name" value="Glyco_trans_19"/>
</dbReference>
<reference evidence="12 13" key="1">
    <citation type="submission" date="2016-03" db="EMBL/GenBank/DDBJ databases">
        <title>Chemosynthetic sulphur-oxidizing symbionts of marine invertebrate animals are capable of nitrogen fixation.</title>
        <authorList>
            <person name="Petersen J.M."/>
            <person name="Kemper A."/>
            <person name="Gruber-Vodicka H."/>
            <person name="Cardini U."/>
            <person name="Geest Mvander."/>
            <person name="Kleiner M."/>
            <person name="Bulgheresi S."/>
            <person name="Fussmann M."/>
            <person name="Herbold C."/>
            <person name="Seah B.K.B."/>
            <person name="Antony C.Paul."/>
            <person name="Liu D."/>
            <person name="Belitz A."/>
            <person name="Weber M."/>
        </authorList>
    </citation>
    <scope>NUCLEOTIDE SEQUENCE [LARGE SCALE GENOMIC DNA]</scope>
    <source>
        <strain evidence="12">G_D</strain>
    </source>
</reference>
<dbReference type="PANTHER" id="PTHR30372">
    <property type="entry name" value="LIPID-A-DISACCHARIDE SYNTHASE"/>
    <property type="match status" value="1"/>
</dbReference>
<dbReference type="STRING" id="1818881.A3196_17815"/>
<dbReference type="EC" id="2.4.1.182" evidence="3 11"/>
<dbReference type="AlphaFoldDB" id="A0A1E2UJ87"/>
<dbReference type="PANTHER" id="PTHR30372:SF4">
    <property type="entry name" value="LIPID-A-DISACCHARIDE SYNTHASE, MITOCHONDRIAL-RELATED"/>
    <property type="match status" value="1"/>
</dbReference>
<evidence type="ECO:0000256" key="6">
    <source>
        <dbReference type="ARBA" id="ARBA00022556"/>
    </source>
</evidence>
<comment type="pathway">
    <text evidence="11">Bacterial outer membrane biogenesis; LPS lipid A biosynthesis.</text>
</comment>
<evidence type="ECO:0000256" key="7">
    <source>
        <dbReference type="ARBA" id="ARBA00022676"/>
    </source>
</evidence>
<keyword evidence="13" id="KW-1185">Reference proteome</keyword>
<evidence type="ECO:0000313" key="12">
    <source>
        <dbReference type="EMBL" id="ODB94390.1"/>
    </source>
</evidence>
<keyword evidence="6 11" id="KW-0441">Lipid A biosynthesis</keyword>
<evidence type="ECO:0000256" key="2">
    <source>
        <dbReference type="ARBA" id="ARBA00007868"/>
    </source>
</evidence>
<proteinExistence type="inferred from homology"/>
<comment type="function">
    <text evidence="1 11">Condensation of UDP-2,3-diacylglucosamine and 2,3-diacylglucosamine-1-phosphate to form lipid A disaccharide, a precursor of lipid A, a phosphorylated glycolipid that anchors the lipopolysaccharide to the outer membrane of the cell.</text>
</comment>
<dbReference type="UniPathway" id="UPA00973"/>
<evidence type="ECO:0000256" key="8">
    <source>
        <dbReference type="ARBA" id="ARBA00022679"/>
    </source>
</evidence>
<gene>
    <name evidence="11" type="primary">lpxB</name>
    <name evidence="12" type="ORF">A3196_17815</name>
</gene>
<comment type="catalytic activity">
    <reaction evidence="10 11">
        <text>a lipid X + a UDP-2-N,3-O-bis[(3R)-3-hydroxyacyl]-alpha-D-glucosamine = a lipid A disaccharide + UDP + H(+)</text>
        <dbReference type="Rhea" id="RHEA:67828"/>
        <dbReference type="ChEBI" id="CHEBI:15378"/>
        <dbReference type="ChEBI" id="CHEBI:58223"/>
        <dbReference type="ChEBI" id="CHEBI:137748"/>
        <dbReference type="ChEBI" id="CHEBI:176338"/>
        <dbReference type="ChEBI" id="CHEBI:176343"/>
        <dbReference type="EC" id="2.4.1.182"/>
    </reaction>
</comment>
<keyword evidence="8 11" id="KW-0808">Transferase</keyword>
<evidence type="ECO:0000256" key="3">
    <source>
        <dbReference type="ARBA" id="ARBA00012687"/>
    </source>
</evidence>
<comment type="caution">
    <text evidence="12">The sequence shown here is derived from an EMBL/GenBank/DDBJ whole genome shotgun (WGS) entry which is preliminary data.</text>
</comment>
<evidence type="ECO:0000313" key="13">
    <source>
        <dbReference type="Proteomes" id="UP000094849"/>
    </source>
</evidence>
<sequence length="389" mass="42953">MQSTNQPKAIRVGIIANEVSGDQLAAALIQALRERSPEMVFEGMTGPLMEAAGCRSLASMDPVMGLFEVLGHLPGLLKTRRQLIRHFLNDPPDLVVGVDAPDFNLALETRLKQSGIKTAHWVSPTVWAWRQGRVKKLRQAVDLMLCIFDFEVDFLQQHQVPAAYVGHPLADQIPLQPADPVELRSELGLVPEQPVVALLPGSRMSEVSRLAEPFAETACWLKRQKPELQFVAPMVNETIKQAFQAALAKQTPSVDVKLLGGESRLAIGAADLVLTASGTATLETLLLKKPMVVAYRLSPLTAWLIRRFKLLKTPYVAIANLLSEKMLAPEFLQEACQAELMGQAIIDLLDDSQQREEIAKRYQQIHLHLRQNAADRAADLVLELIGPKA</sequence>
<dbReference type="GO" id="GO:0005543">
    <property type="term" value="F:phospholipid binding"/>
    <property type="evidence" value="ECO:0007669"/>
    <property type="project" value="TreeGrafter"/>
</dbReference>
<protein>
    <recommendedName>
        <fullName evidence="4 11">Lipid-A-disaccharide synthase</fullName>
        <ecNumber evidence="3 11">2.4.1.182</ecNumber>
    </recommendedName>
</protein>
<dbReference type="GO" id="GO:0009245">
    <property type="term" value="P:lipid A biosynthetic process"/>
    <property type="evidence" value="ECO:0007669"/>
    <property type="project" value="UniProtKB-UniRule"/>
</dbReference>
<dbReference type="NCBIfam" id="TIGR00215">
    <property type="entry name" value="lpxB"/>
    <property type="match status" value="1"/>
</dbReference>
<dbReference type="OrthoDB" id="9801642at2"/>